<dbReference type="Proteomes" id="UP000620139">
    <property type="component" value="Unassembled WGS sequence"/>
</dbReference>
<sequence length="144" mass="15269">MRAWVQWGLVLGMVSGAPVQADSFTSSASSAGSSASNVSGSVSDSVGMSSDSAKGKKQVVAGRYQVQALEPWTDGRVLVRLQAQDEDRMLTLRLPPQAVQAGQLRAGAVLDIEARSYGWALARSVGEAFFLLLNDARELETKAL</sequence>
<comment type="caution">
    <text evidence="3">The sequence shown here is derived from an EMBL/GenBank/DDBJ whole genome shotgun (WGS) entry which is preliminary data.</text>
</comment>
<keyword evidence="4" id="KW-1185">Reference proteome</keyword>
<name>A0A931NAV2_9BURK</name>
<keyword evidence="2" id="KW-0732">Signal</keyword>
<evidence type="ECO:0000256" key="2">
    <source>
        <dbReference type="SAM" id="SignalP"/>
    </source>
</evidence>
<feature type="compositionally biased region" description="Low complexity" evidence="1">
    <location>
        <begin position="25"/>
        <end position="52"/>
    </location>
</feature>
<dbReference type="RefSeq" id="WP_198100503.1">
    <property type="nucleotide sequence ID" value="NZ_JAEDAL010000003.1"/>
</dbReference>
<feature type="signal peptide" evidence="2">
    <location>
        <begin position="1"/>
        <end position="21"/>
    </location>
</feature>
<evidence type="ECO:0000256" key="1">
    <source>
        <dbReference type="SAM" id="MobiDB-lite"/>
    </source>
</evidence>
<accession>A0A931NAV2</accession>
<protein>
    <recommendedName>
        <fullName evidence="5">DUF5666 domain-containing protein</fullName>
    </recommendedName>
</protein>
<evidence type="ECO:0000313" key="4">
    <source>
        <dbReference type="Proteomes" id="UP000620139"/>
    </source>
</evidence>
<feature type="region of interest" description="Disordered" evidence="1">
    <location>
        <begin position="25"/>
        <end position="56"/>
    </location>
</feature>
<reference evidence="3" key="1">
    <citation type="submission" date="2020-12" db="EMBL/GenBank/DDBJ databases">
        <title>The genome sequence of Inhella sp. 4Y17.</title>
        <authorList>
            <person name="Liu Y."/>
        </authorList>
    </citation>
    <scope>NUCLEOTIDE SEQUENCE</scope>
    <source>
        <strain evidence="3">4Y10</strain>
    </source>
</reference>
<organism evidence="3 4">
    <name type="scientific">Inhella gelatinilytica</name>
    <dbReference type="NCBI Taxonomy" id="2795030"/>
    <lineage>
        <taxon>Bacteria</taxon>
        <taxon>Pseudomonadati</taxon>
        <taxon>Pseudomonadota</taxon>
        <taxon>Betaproteobacteria</taxon>
        <taxon>Burkholderiales</taxon>
        <taxon>Sphaerotilaceae</taxon>
        <taxon>Inhella</taxon>
    </lineage>
</organism>
<dbReference type="EMBL" id="JAEDAL010000003">
    <property type="protein sequence ID" value="MBH9552888.1"/>
    <property type="molecule type" value="Genomic_DNA"/>
</dbReference>
<evidence type="ECO:0008006" key="5">
    <source>
        <dbReference type="Google" id="ProtNLM"/>
    </source>
</evidence>
<proteinExistence type="predicted"/>
<gene>
    <name evidence="3" type="ORF">I7X43_08480</name>
</gene>
<feature type="chain" id="PRO_5037680387" description="DUF5666 domain-containing protein" evidence="2">
    <location>
        <begin position="22"/>
        <end position="144"/>
    </location>
</feature>
<evidence type="ECO:0000313" key="3">
    <source>
        <dbReference type="EMBL" id="MBH9552888.1"/>
    </source>
</evidence>
<dbReference type="AlphaFoldDB" id="A0A931NAV2"/>